<accession>A0A7W6A9Z4</accession>
<evidence type="ECO:0000256" key="2">
    <source>
        <dbReference type="SAM" id="Phobius"/>
    </source>
</evidence>
<feature type="region of interest" description="Disordered" evidence="1">
    <location>
        <begin position="30"/>
        <end position="163"/>
    </location>
</feature>
<dbReference type="RefSeq" id="WP_183950280.1">
    <property type="nucleotide sequence ID" value="NZ_JACIDH010000001.1"/>
</dbReference>
<dbReference type="Proteomes" id="UP000538670">
    <property type="component" value="Unassembled WGS sequence"/>
</dbReference>
<keyword evidence="3" id="KW-0732">Signal</keyword>
<feature type="compositionally biased region" description="Polar residues" evidence="1">
    <location>
        <begin position="38"/>
        <end position="48"/>
    </location>
</feature>
<feature type="signal peptide" evidence="3">
    <location>
        <begin position="1"/>
        <end position="31"/>
    </location>
</feature>
<feature type="region of interest" description="Disordered" evidence="1">
    <location>
        <begin position="209"/>
        <end position="257"/>
    </location>
</feature>
<evidence type="ECO:0000313" key="4">
    <source>
        <dbReference type="EMBL" id="MBB3878065.1"/>
    </source>
</evidence>
<keyword evidence="2" id="KW-1133">Transmembrane helix</keyword>
<feature type="compositionally biased region" description="Polar residues" evidence="1">
    <location>
        <begin position="56"/>
        <end position="67"/>
    </location>
</feature>
<proteinExistence type="predicted"/>
<feature type="compositionally biased region" description="Low complexity" evidence="1">
    <location>
        <begin position="223"/>
        <end position="243"/>
    </location>
</feature>
<organism evidence="4 5">
    <name type="scientific">Sphingomonas pseudosanguinis</name>
    <dbReference type="NCBI Taxonomy" id="413712"/>
    <lineage>
        <taxon>Bacteria</taxon>
        <taxon>Pseudomonadati</taxon>
        <taxon>Pseudomonadota</taxon>
        <taxon>Alphaproteobacteria</taxon>
        <taxon>Sphingomonadales</taxon>
        <taxon>Sphingomonadaceae</taxon>
        <taxon>Sphingomonas</taxon>
    </lineage>
</organism>
<keyword evidence="5" id="KW-1185">Reference proteome</keyword>
<dbReference type="AlphaFoldDB" id="A0A7W6A9Z4"/>
<feature type="transmembrane region" description="Helical" evidence="2">
    <location>
        <begin position="183"/>
        <end position="202"/>
    </location>
</feature>
<comment type="caution">
    <text evidence="4">The sequence shown here is derived from an EMBL/GenBank/DDBJ whole genome shotgun (WGS) entry which is preliminary data.</text>
</comment>
<evidence type="ECO:0000256" key="3">
    <source>
        <dbReference type="SAM" id="SignalP"/>
    </source>
</evidence>
<feature type="compositionally biased region" description="Pro residues" evidence="1">
    <location>
        <begin position="244"/>
        <end position="256"/>
    </location>
</feature>
<keyword evidence="2" id="KW-0472">Membrane</keyword>
<feature type="compositionally biased region" description="Pro residues" evidence="1">
    <location>
        <begin position="85"/>
        <end position="131"/>
    </location>
</feature>
<gene>
    <name evidence="4" type="ORF">GGR48_000468</name>
</gene>
<reference evidence="4 5" key="1">
    <citation type="submission" date="2020-08" db="EMBL/GenBank/DDBJ databases">
        <title>Genomic Encyclopedia of Type Strains, Phase IV (KMG-IV): sequencing the most valuable type-strain genomes for metagenomic binning, comparative biology and taxonomic classification.</title>
        <authorList>
            <person name="Goeker M."/>
        </authorList>
    </citation>
    <scope>NUCLEOTIDE SEQUENCE [LARGE SCALE GENOMIC DNA]</scope>
    <source>
        <strain evidence="4 5">DSM 19512</strain>
    </source>
</reference>
<evidence type="ECO:0000256" key="1">
    <source>
        <dbReference type="SAM" id="MobiDB-lite"/>
    </source>
</evidence>
<dbReference type="EMBL" id="JACIDH010000001">
    <property type="protein sequence ID" value="MBB3878065.1"/>
    <property type="molecule type" value="Genomic_DNA"/>
</dbReference>
<keyword evidence="2" id="KW-0812">Transmembrane</keyword>
<sequence>MTSSGPRIAARLLVLTLAPALAPTLASPVLAKAAPQDSDASSRPSTSGLDGFSLTPRATTPQQSATPVPTPPAPRLVLPGQATPEPTPAPTPRATPTPRPTPRATPTPAPSPTPAAAPLPEPSPTPEPPATRLPDPESSPVNRPDTAMDGLNISNGQGATPAIVAPDTAAPEQGETDRGGLPFWPLLAGTGIGALIIGIWLGRRSAGRTRALPAPAPRPAEPAPDFAAVPTPRPSATPAAAPQPAAPPPPALPPEPSFLQVEARPLRVGLNMLSATIEAEITVRNTGATPIGRVAVDLRLLSAHSELDGQLIELARQPQGRPIVPPFALAPGESRTVRGVSALPREAIHVIDAAGRPMFVPILAAAAHTDWGVARCAYAVGLERTDSSKLSPIWLDQPGRMYDQVAARPHVMRG</sequence>
<protein>
    <submittedName>
        <fullName evidence="4">Uncharacterized protein</fullName>
    </submittedName>
</protein>
<name>A0A7W6A9Z4_9SPHN</name>
<feature type="chain" id="PRO_5030579748" evidence="3">
    <location>
        <begin position="32"/>
        <end position="414"/>
    </location>
</feature>
<evidence type="ECO:0000313" key="5">
    <source>
        <dbReference type="Proteomes" id="UP000538670"/>
    </source>
</evidence>